<keyword evidence="7" id="KW-1185">Reference proteome</keyword>
<dbReference type="Pfam" id="PF03466">
    <property type="entry name" value="LysR_substrate"/>
    <property type="match status" value="1"/>
</dbReference>
<dbReference type="InterPro" id="IPR000847">
    <property type="entry name" value="LysR_HTH_N"/>
</dbReference>
<sequence length="316" mass="34361">MPKKTKQIRKNAKPETASLAAQELGWDELALILALTRERTLSGASRRLGINVSTVARRLDAAEARIAQHLFDRNAGGIYPTELAEALSPVAEQMEQAHAEAMRLVAGHESEPEGVVRITAPPGIANWLVAPLLVPLRARYPGLRIELVAEVSYADLTRRDADVALRISRPRSGDLVAVRLVEQDAFPVVAPSVAAERGRLRDPGDMEWVTWGADLAHMPDAQWLERHVPPTQVVLRTSSMDAQIHAARAGLGAMFLSPAFLPATGLVALPLAKRLVAAAPLPTAGALWMVSHRALRAVPRVAAVWSFFEEQARVWS</sequence>
<protein>
    <submittedName>
        <fullName evidence="6">Transcriptional regulator, LysR family</fullName>
    </submittedName>
</protein>
<dbReference type="PANTHER" id="PTHR30537">
    <property type="entry name" value="HTH-TYPE TRANSCRIPTIONAL REGULATOR"/>
    <property type="match status" value="1"/>
</dbReference>
<dbReference type="SUPFAM" id="SSF46785">
    <property type="entry name" value="Winged helix' DNA-binding domain"/>
    <property type="match status" value="1"/>
</dbReference>
<evidence type="ECO:0000313" key="6">
    <source>
        <dbReference type="EMBL" id="ACY16914.1"/>
    </source>
</evidence>
<dbReference type="eggNOG" id="COG0583">
    <property type="taxonomic scope" value="Bacteria"/>
</dbReference>
<dbReference type="InterPro" id="IPR036390">
    <property type="entry name" value="WH_DNA-bd_sf"/>
</dbReference>
<evidence type="ECO:0000256" key="3">
    <source>
        <dbReference type="ARBA" id="ARBA00023125"/>
    </source>
</evidence>
<dbReference type="PANTHER" id="PTHR30537:SF3">
    <property type="entry name" value="TRANSCRIPTIONAL REGULATORY PROTEIN"/>
    <property type="match status" value="1"/>
</dbReference>
<proteinExistence type="inferred from homology"/>
<dbReference type="InterPro" id="IPR036388">
    <property type="entry name" value="WH-like_DNA-bd_sf"/>
</dbReference>
<dbReference type="Gene3D" id="3.40.190.290">
    <property type="match status" value="1"/>
</dbReference>
<keyword evidence="3" id="KW-0238">DNA-binding</keyword>
<evidence type="ECO:0000256" key="1">
    <source>
        <dbReference type="ARBA" id="ARBA00009437"/>
    </source>
</evidence>
<dbReference type="InterPro" id="IPR058163">
    <property type="entry name" value="LysR-type_TF_proteobact-type"/>
</dbReference>
<dbReference type="AlphaFoldDB" id="D0LNK9"/>
<feature type="domain" description="HTH lysR-type" evidence="5">
    <location>
        <begin position="24"/>
        <end position="81"/>
    </location>
</feature>
<dbReference type="GO" id="GO:0003700">
    <property type="term" value="F:DNA-binding transcription factor activity"/>
    <property type="evidence" value="ECO:0007669"/>
    <property type="project" value="InterPro"/>
</dbReference>
<gene>
    <name evidence="6" type="ordered locus">Hoch_4420</name>
</gene>
<dbReference type="SUPFAM" id="SSF53850">
    <property type="entry name" value="Periplasmic binding protein-like II"/>
    <property type="match status" value="1"/>
</dbReference>
<name>D0LNK9_HALO1</name>
<keyword evidence="4" id="KW-0804">Transcription</keyword>
<reference evidence="6 7" key="1">
    <citation type="journal article" date="2010" name="Stand. Genomic Sci.">
        <title>Complete genome sequence of Haliangium ochraceum type strain (SMP-2).</title>
        <authorList>
            <consortium name="US DOE Joint Genome Institute (JGI-PGF)"/>
            <person name="Ivanova N."/>
            <person name="Daum C."/>
            <person name="Lang E."/>
            <person name="Abt B."/>
            <person name="Kopitz M."/>
            <person name="Saunders E."/>
            <person name="Lapidus A."/>
            <person name="Lucas S."/>
            <person name="Glavina Del Rio T."/>
            <person name="Nolan M."/>
            <person name="Tice H."/>
            <person name="Copeland A."/>
            <person name="Cheng J.F."/>
            <person name="Chen F."/>
            <person name="Bruce D."/>
            <person name="Goodwin L."/>
            <person name="Pitluck S."/>
            <person name="Mavromatis K."/>
            <person name="Pati A."/>
            <person name="Mikhailova N."/>
            <person name="Chen A."/>
            <person name="Palaniappan K."/>
            <person name="Land M."/>
            <person name="Hauser L."/>
            <person name="Chang Y.J."/>
            <person name="Jeffries C.D."/>
            <person name="Detter J.C."/>
            <person name="Brettin T."/>
            <person name="Rohde M."/>
            <person name="Goker M."/>
            <person name="Bristow J."/>
            <person name="Markowitz V."/>
            <person name="Eisen J.A."/>
            <person name="Hugenholtz P."/>
            <person name="Kyrpides N.C."/>
            <person name="Klenk H.P."/>
        </authorList>
    </citation>
    <scope>NUCLEOTIDE SEQUENCE [LARGE SCALE GENOMIC DNA]</scope>
    <source>
        <strain evidence="7">DSM 14365 / CIP 107738 / JCM 11303 / AJ 13395 / SMP-2</strain>
    </source>
</reference>
<evidence type="ECO:0000313" key="7">
    <source>
        <dbReference type="Proteomes" id="UP000001880"/>
    </source>
</evidence>
<dbReference type="STRING" id="502025.Hoch_4420"/>
<evidence type="ECO:0000256" key="2">
    <source>
        <dbReference type="ARBA" id="ARBA00023015"/>
    </source>
</evidence>
<dbReference type="GO" id="GO:0006351">
    <property type="term" value="P:DNA-templated transcription"/>
    <property type="evidence" value="ECO:0007669"/>
    <property type="project" value="TreeGrafter"/>
</dbReference>
<evidence type="ECO:0000259" key="5">
    <source>
        <dbReference type="PROSITE" id="PS50931"/>
    </source>
</evidence>
<dbReference type="EMBL" id="CP001804">
    <property type="protein sequence ID" value="ACY16914.1"/>
    <property type="molecule type" value="Genomic_DNA"/>
</dbReference>
<evidence type="ECO:0000256" key="4">
    <source>
        <dbReference type="ARBA" id="ARBA00023163"/>
    </source>
</evidence>
<dbReference type="GO" id="GO:0043565">
    <property type="term" value="F:sequence-specific DNA binding"/>
    <property type="evidence" value="ECO:0007669"/>
    <property type="project" value="TreeGrafter"/>
</dbReference>
<comment type="similarity">
    <text evidence="1">Belongs to the LysR transcriptional regulatory family.</text>
</comment>
<organism evidence="6 7">
    <name type="scientific">Haliangium ochraceum (strain DSM 14365 / JCM 11303 / SMP-2)</name>
    <dbReference type="NCBI Taxonomy" id="502025"/>
    <lineage>
        <taxon>Bacteria</taxon>
        <taxon>Pseudomonadati</taxon>
        <taxon>Myxococcota</taxon>
        <taxon>Polyangia</taxon>
        <taxon>Haliangiales</taxon>
        <taxon>Kofleriaceae</taxon>
        <taxon>Haliangium</taxon>
    </lineage>
</organism>
<dbReference type="HOGENOM" id="CLU_039613_2_1_7"/>
<dbReference type="Pfam" id="PF00126">
    <property type="entry name" value="HTH_1"/>
    <property type="match status" value="1"/>
</dbReference>
<dbReference type="Gene3D" id="1.10.10.10">
    <property type="entry name" value="Winged helix-like DNA-binding domain superfamily/Winged helix DNA-binding domain"/>
    <property type="match status" value="1"/>
</dbReference>
<dbReference type="InterPro" id="IPR005119">
    <property type="entry name" value="LysR_subst-bd"/>
</dbReference>
<dbReference type="PROSITE" id="PS50931">
    <property type="entry name" value="HTH_LYSR"/>
    <property type="match status" value="1"/>
</dbReference>
<dbReference type="KEGG" id="hoh:Hoch_4420"/>
<keyword evidence="2" id="KW-0805">Transcription regulation</keyword>
<dbReference type="Proteomes" id="UP000001880">
    <property type="component" value="Chromosome"/>
</dbReference>
<accession>D0LNK9</accession>
<dbReference type="RefSeq" id="WP_012829512.1">
    <property type="nucleotide sequence ID" value="NC_013440.1"/>
</dbReference>